<evidence type="ECO:0000256" key="4">
    <source>
        <dbReference type="ARBA" id="ARBA00022598"/>
    </source>
</evidence>
<accession>X0Y449</accession>
<evidence type="ECO:0000256" key="2">
    <source>
        <dbReference type="ARBA" id="ARBA00012838"/>
    </source>
</evidence>
<dbReference type="Gene3D" id="2.170.220.10">
    <property type="match status" value="1"/>
</dbReference>
<dbReference type="PANTHER" id="PTHR45765:SF1">
    <property type="entry name" value="METHIONINE--TRNA LIGASE, CYTOPLASMIC"/>
    <property type="match status" value="1"/>
</dbReference>
<dbReference type="InterPro" id="IPR014729">
    <property type="entry name" value="Rossmann-like_a/b/a_fold"/>
</dbReference>
<dbReference type="InterPro" id="IPR015413">
    <property type="entry name" value="Methionyl/Leucyl_tRNA_Synth"/>
</dbReference>
<dbReference type="FunFam" id="2.20.28.20:FF:000001">
    <property type="entry name" value="Methionine--tRNA ligase"/>
    <property type="match status" value="1"/>
</dbReference>
<dbReference type="SUPFAM" id="SSF52374">
    <property type="entry name" value="Nucleotidylyl transferase"/>
    <property type="match status" value="1"/>
</dbReference>
<comment type="caution">
    <text evidence="12">The sequence shown here is derived from an EMBL/GenBank/DDBJ whole genome shotgun (WGS) entry which is preliminary data.</text>
</comment>
<gene>
    <name evidence="12" type="ORF">S01H1_64753</name>
</gene>
<organism evidence="12">
    <name type="scientific">marine sediment metagenome</name>
    <dbReference type="NCBI Taxonomy" id="412755"/>
    <lineage>
        <taxon>unclassified sequences</taxon>
        <taxon>metagenomes</taxon>
        <taxon>ecological metagenomes</taxon>
    </lineage>
</organism>
<evidence type="ECO:0000256" key="5">
    <source>
        <dbReference type="ARBA" id="ARBA00022741"/>
    </source>
</evidence>
<dbReference type="AlphaFoldDB" id="X0Y449"/>
<evidence type="ECO:0000256" key="3">
    <source>
        <dbReference type="ARBA" id="ARBA00022490"/>
    </source>
</evidence>
<keyword evidence="8" id="KW-0030">Aminoacyl-tRNA synthetase</keyword>
<evidence type="ECO:0000256" key="1">
    <source>
        <dbReference type="ARBA" id="ARBA00004496"/>
    </source>
</evidence>
<name>X0Y449_9ZZZZ</name>
<evidence type="ECO:0000256" key="6">
    <source>
        <dbReference type="ARBA" id="ARBA00022840"/>
    </source>
</evidence>
<dbReference type="InterPro" id="IPR033911">
    <property type="entry name" value="MetRS_core"/>
</dbReference>
<sequence>LRKMGQEVVFISGSDTHGTPITVKAEEEGVSPAEVMEKYHQHFVDFFPKMRINFSNYGSTDHPFNHARTVQIMGALRENGYVYAKEIALPYCPNCDRFLPDRYQRGTCPHCGSSARGDECDQGCGRYLEPGELMDPRCSICGTKPVMKESRHLFLKLTAFEDFLREYLAGMDGTEIARNYALKWVESGLKDWNITRNLDWGVKVPGEEDLVYYVWVDAPIGYIASTEEWAERTGGDWEYYWKGPGHLIHFI</sequence>
<feature type="domain" description="Methionyl/Leucyl tRNA synthetase" evidence="11">
    <location>
        <begin position="2"/>
        <end position="251"/>
    </location>
</feature>
<feature type="non-terminal residue" evidence="12">
    <location>
        <position position="1"/>
    </location>
</feature>
<evidence type="ECO:0000256" key="10">
    <source>
        <dbReference type="ARBA" id="ARBA00047364"/>
    </source>
</evidence>
<dbReference type="GO" id="GO:0005524">
    <property type="term" value="F:ATP binding"/>
    <property type="evidence" value="ECO:0007669"/>
    <property type="project" value="UniProtKB-KW"/>
</dbReference>
<keyword evidence="4" id="KW-0436">Ligase</keyword>
<keyword evidence="3" id="KW-0963">Cytoplasm</keyword>
<dbReference type="EMBL" id="BARS01042701">
    <property type="protein sequence ID" value="GAG31626.1"/>
    <property type="molecule type" value="Genomic_DNA"/>
</dbReference>
<comment type="catalytic activity">
    <reaction evidence="10">
        <text>tRNA(Met) + L-methionine + ATP = L-methionyl-tRNA(Met) + AMP + diphosphate</text>
        <dbReference type="Rhea" id="RHEA:13481"/>
        <dbReference type="Rhea" id="RHEA-COMP:9667"/>
        <dbReference type="Rhea" id="RHEA-COMP:9698"/>
        <dbReference type="ChEBI" id="CHEBI:30616"/>
        <dbReference type="ChEBI" id="CHEBI:33019"/>
        <dbReference type="ChEBI" id="CHEBI:57844"/>
        <dbReference type="ChEBI" id="CHEBI:78442"/>
        <dbReference type="ChEBI" id="CHEBI:78530"/>
        <dbReference type="ChEBI" id="CHEBI:456215"/>
        <dbReference type="EC" id="6.1.1.10"/>
    </reaction>
</comment>
<dbReference type="PANTHER" id="PTHR45765">
    <property type="entry name" value="METHIONINE--TRNA LIGASE"/>
    <property type="match status" value="1"/>
</dbReference>
<keyword evidence="6" id="KW-0067">ATP-binding</keyword>
<evidence type="ECO:0000259" key="11">
    <source>
        <dbReference type="Pfam" id="PF09334"/>
    </source>
</evidence>
<keyword evidence="5" id="KW-0547">Nucleotide-binding</keyword>
<evidence type="ECO:0000313" key="12">
    <source>
        <dbReference type="EMBL" id="GAG31626.1"/>
    </source>
</evidence>
<dbReference type="EC" id="6.1.1.10" evidence="2"/>
<protein>
    <recommendedName>
        <fullName evidence="2">methionine--tRNA ligase</fullName>
        <ecNumber evidence="2">6.1.1.10</ecNumber>
    </recommendedName>
    <alternativeName>
        <fullName evidence="9">Methionyl-tRNA synthetase</fullName>
    </alternativeName>
</protein>
<feature type="non-terminal residue" evidence="12">
    <location>
        <position position="251"/>
    </location>
</feature>
<reference evidence="12" key="1">
    <citation type="journal article" date="2014" name="Front. Microbiol.">
        <title>High frequency of phylogenetically diverse reductive dehalogenase-homologous genes in deep subseafloor sedimentary metagenomes.</title>
        <authorList>
            <person name="Kawai M."/>
            <person name="Futagami T."/>
            <person name="Toyoda A."/>
            <person name="Takaki Y."/>
            <person name="Nishi S."/>
            <person name="Hori S."/>
            <person name="Arai W."/>
            <person name="Tsubouchi T."/>
            <person name="Morono Y."/>
            <person name="Uchiyama I."/>
            <person name="Ito T."/>
            <person name="Fujiyama A."/>
            <person name="Inagaki F."/>
            <person name="Takami H."/>
        </authorList>
    </citation>
    <scope>NUCLEOTIDE SEQUENCE</scope>
    <source>
        <strain evidence="12">Expedition CK06-06</strain>
    </source>
</reference>
<dbReference type="SUPFAM" id="SSF57770">
    <property type="entry name" value="Methionyl-tRNA synthetase (MetRS), Zn-domain"/>
    <property type="match status" value="1"/>
</dbReference>
<dbReference type="GO" id="GO:0006431">
    <property type="term" value="P:methionyl-tRNA aminoacylation"/>
    <property type="evidence" value="ECO:0007669"/>
    <property type="project" value="InterPro"/>
</dbReference>
<dbReference type="InterPro" id="IPR023458">
    <property type="entry name" value="Met-tRNA_ligase_1"/>
</dbReference>
<comment type="subcellular location">
    <subcellularLocation>
        <location evidence="1">Cytoplasm</location>
    </subcellularLocation>
</comment>
<dbReference type="Gene3D" id="3.40.50.620">
    <property type="entry name" value="HUPs"/>
    <property type="match status" value="1"/>
</dbReference>
<dbReference type="Pfam" id="PF09334">
    <property type="entry name" value="tRNA-synt_1g"/>
    <property type="match status" value="1"/>
</dbReference>
<dbReference type="InterPro" id="IPR029038">
    <property type="entry name" value="MetRS_Zn"/>
</dbReference>
<keyword evidence="7" id="KW-0648">Protein biosynthesis</keyword>
<evidence type="ECO:0000256" key="8">
    <source>
        <dbReference type="ARBA" id="ARBA00023146"/>
    </source>
</evidence>
<evidence type="ECO:0000256" key="9">
    <source>
        <dbReference type="ARBA" id="ARBA00030904"/>
    </source>
</evidence>
<dbReference type="PRINTS" id="PR01041">
    <property type="entry name" value="TRNASYNTHMET"/>
</dbReference>
<proteinExistence type="predicted"/>
<evidence type="ECO:0000256" key="7">
    <source>
        <dbReference type="ARBA" id="ARBA00022917"/>
    </source>
</evidence>
<dbReference type="GO" id="GO:0005829">
    <property type="term" value="C:cytosol"/>
    <property type="evidence" value="ECO:0007669"/>
    <property type="project" value="TreeGrafter"/>
</dbReference>
<dbReference type="GO" id="GO:0017101">
    <property type="term" value="C:aminoacyl-tRNA synthetase multienzyme complex"/>
    <property type="evidence" value="ECO:0007669"/>
    <property type="project" value="TreeGrafter"/>
</dbReference>
<dbReference type="GO" id="GO:0004825">
    <property type="term" value="F:methionine-tRNA ligase activity"/>
    <property type="evidence" value="ECO:0007669"/>
    <property type="project" value="UniProtKB-EC"/>
</dbReference>